<dbReference type="InterPro" id="IPR003361">
    <property type="entry name" value="Acetaldehyde_dehydrogenase"/>
</dbReference>
<evidence type="ECO:0000313" key="6">
    <source>
        <dbReference type="Proteomes" id="UP000622653"/>
    </source>
</evidence>
<protein>
    <recommendedName>
        <fullName evidence="3">Acetaldehyde dehydrogenase</fullName>
        <ecNumber evidence="3">1.2.1.10</ecNumber>
    </recommendedName>
    <alternativeName>
        <fullName evidence="3">Acetaldehyde dehydrogenase [acetylating]</fullName>
    </alternativeName>
</protein>
<dbReference type="Gene3D" id="3.30.360.10">
    <property type="entry name" value="Dihydrodipicolinate Reductase, domain 2"/>
    <property type="match status" value="1"/>
</dbReference>
<dbReference type="EC" id="1.2.1.10" evidence="3"/>
<feature type="binding site" evidence="3">
    <location>
        <position position="273"/>
    </location>
    <ligand>
        <name>NAD(+)</name>
        <dbReference type="ChEBI" id="CHEBI:57540"/>
    </ligand>
</feature>
<keyword evidence="6" id="KW-1185">Reference proteome</keyword>
<dbReference type="NCBIfam" id="TIGR03215">
    <property type="entry name" value="ac_ald_DH_ac"/>
    <property type="match status" value="1"/>
</dbReference>
<evidence type="ECO:0000256" key="3">
    <source>
        <dbReference type="HAMAP-Rule" id="MF_01657"/>
    </source>
</evidence>
<evidence type="ECO:0000256" key="2">
    <source>
        <dbReference type="ARBA" id="ARBA00023027"/>
    </source>
</evidence>
<evidence type="ECO:0000256" key="1">
    <source>
        <dbReference type="ARBA" id="ARBA00009244"/>
    </source>
</evidence>
<dbReference type="InterPro" id="IPR000534">
    <property type="entry name" value="Semialdehyde_DH_NAD-bd"/>
</dbReference>
<dbReference type="SUPFAM" id="SSF51735">
    <property type="entry name" value="NAD(P)-binding Rossmann-fold domains"/>
    <property type="match status" value="1"/>
</dbReference>
<organism evidence="5 6">
    <name type="scientific">Savagea serpentis</name>
    <dbReference type="NCBI Taxonomy" id="2785297"/>
    <lineage>
        <taxon>Bacteria</taxon>
        <taxon>Bacillati</taxon>
        <taxon>Bacillota</taxon>
        <taxon>Bacilli</taxon>
        <taxon>Bacillales</taxon>
        <taxon>Caryophanaceae</taxon>
        <taxon>Savagea</taxon>
    </lineage>
</organism>
<dbReference type="RefSeq" id="WP_194562114.1">
    <property type="nucleotide sequence ID" value="NZ_JADKPV010000001.1"/>
</dbReference>
<dbReference type="CDD" id="cd23933">
    <property type="entry name" value="ALDH_C"/>
    <property type="match status" value="1"/>
</dbReference>
<keyword evidence="3 5" id="KW-0560">Oxidoreductase</keyword>
<feature type="domain" description="Semialdehyde dehydrogenase NAD-binding" evidence="4">
    <location>
        <begin position="6"/>
        <end position="119"/>
    </location>
</feature>
<evidence type="ECO:0000313" key="5">
    <source>
        <dbReference type="EMBL" id="MBF4500687.1"/>
    </source>
</evidence>
<dbReference type="EMBL" id="JADKPV010000001">
    <property type="protein sequence ID" value="MBF4500687.1"/>
    <property type="molecule type" value="Genomic_DNA"/>
</dbReference>
<accession>A0A8J7G3E6</accession>
<dbReference type="PIRSF" id="PIRSF015689">
    <property type="entry name" value="Actaldh_dh_actl"/>
    <property type="match status" value="1"/>
</dbReference>
<reference evidence="5" key="1">
    <citation type="submission" date="2020-11" db="EMBL/GenBank/DDBJ databases">
        <title>Multidrug resistant novel bacterium Savagea serpentis sp. nov., isolated from the scats of a vine snake (Ahaetulla nasuta).</title>
        <authorList>
            <person name="Venkata Ramana V."/>
            <person name="Vikas Patil S."/>
            <person name="Yogita Lugani V."/>
        </authorList>
    </citation>
    <scope>NUCLEOTIDE SEQUENCE</scope>
    <source>
        <strain evidence="5">SN6</strain>
    </source>
</reference>
<evidence type="ECO:0000259" key="4">
    <source>
        <dbReference type="SMART" id="SM00859"/>
    </source>
</evidence>
<dbReference type="SUPFAM" id="SSF55347">
    <property type="entry name" value="Glyceraldehyde-3-phosphate dehydrogenase-like, C-terminal domain"/>
    <property type="match status" value="1"/>
</dbReference>
<dbReference type="GO" id="GO:0008774">
    <property type="term" value="F:acetaldehyde dehydrogenase (acetylating) activity"/>
    <property type="evidence" value="ECO:0007669"/>
    <property type="project" value="UniProtKB-UniRule"/>
</dbReference>
<dbReference type="Gene3D" id="3.40.50.720">
    <property type="entry name" value="NAD(P)-binding Rossmann-like Domain"/>
    <property type="match status" value="1"/>
</dbReference>
<dbReference type="SMART" id="SM00859">
    <property type="entry name" value="Semialdhyde_dh"/>
    <property type="match status" value="1"/>
</dbReference>
<gene>
    <name evidence="5" type="ORF">IRY55_04850</name>
</gene>
<sequence>MNKKMKCAIIGSGNIGTDLMIKLARSEYLEPTVMIGIDPNSEGLRMAKENGMQVSHEGMEGFKQLQEGVDIVFEATSAHAHAANAPILKEMGKFAIDLTPAAVGPFVVPAVNLTEELIHHEANVNMVTCGGQATVPIVHAVSEVVDVEYAEIVSSVSSKSAGPGTRQNIDEFTETTSKALEVVGRAKKGKTLIVINPAEPPILMRNTVYMQIAEHSEQIYEEIRRALDARVEVMKQYVPGYRYKAEPVLKENVVTVQIEVEGMGDFLPTYAGNLDIITAAAIRTAEQYAQVKGASK</sequence>
<comment type="catalytic activity">
    <reaction evidence="3">
        <text>acetaldehyde + NAD(+) + CoA = acetyl-CoA + NADH + H(+)</text>
        <dbReference type="Rhea" id="RHEA:23288"/>
        <dbReference type="ChEBI" id="CHEBI:15343"/>
        <dbReference type="ChEBI" id="CHEBI:15378"/>
        <dbReference type="ChEBI" id="CHEBI:57287"/>
        <dbReference type="ChEBI" id="CHEBI:57288"/>
        <dbReference type="ChEBI" id="CHEBI:57540"/>
        <dbReference type="ChEBI" id="CHEBI:57945"/>
        <dbReference type="EC" id="1.2.1.10"/>
    </reaction>
</comment>
<dbReference type="Pfam" id="PF09290">
    <property type="entry name" value="AcetDehyd-dimer"/>
    <property type="match status" value="1"/>
</dbReference>
<feature type="binding site" evidence="3">
    <location>
        <begin position="160"/>
        <end position="168"/>
    </location>
    <ligand>
        <name>NAD(+)</name>
        <dbReference type="ChEBI" id="CHEBI:57540"/>
    </ligand>
</feature>
<dbReference type="Proteomes" id="UP000622653">
    <property type="component" value="Unassembled WGS sequence"/>
</dbReference>
<feature type="active site" description="Acyl-thioester intermediate" evidence="3">
    <location>
        <position position="129"/>
    </location>
</feature>
<dbReference type="HAMAP" id="MF_01657">
    <property type="entry name" value="Ac_ald_DH_ac"/>
    <property type="match status" value="1"/>
</dbReference>
<dbReference type="InterPro" id="IPR015426">
    <property type="entry name" value="Acetylaldehyde_DH_C"/>
</dbReference>
<dbReference type="GO" id="GO:0051287">
    <property type="term" value="F:NAD binding"/>
    <property type="evidence" value="ECO:0007669"/>
    <property type="project" value="UniProtKB-UniRule"/>
</dbReference>
<dbReference type="InterPro" id="IPR036291">
    <property type="entry name" value="NAD(P)-bd_dom_sf"/>
</dbReference>
<comment type="caution">
    <text evidence="5">The sequence shown here is derived from an EMBL/GenBank/DDBJ whole genome shotgun (WGS) entry which is preliminary data.</text>
</comment>
<name>A0A8J7G3E6_9BACL</name>
<dbReference type="AlphaFoldDB" id="A0A8J7G3E6"/>
<proteinExistence type="inferred from homology"/>
<keyword evidence="2 3" id="KW-0520">NAD</keyword>
<keyword evidence="3" id="KW-0058">Aromatic hydrocarbons catabolism</keyword>
<dbReference type="NCBIfam" id="NF006157">
    <property type="entry name" value="PRK08300.1"/>
    <property type="match status" value="1"/>
</dbReference>
<feature type="binding site" evidence="3">
    <location>
        <begin position="12"/>
        <end position="15"/>
    </location>
    <ligand>
        <name>NAD(+)</name>
        <dbReference type="ChEBI" id="CHEBI:57540"/>
    </ligand>
</feature>
<comment type="similarity">
    <text evidence="1 3">Belongs to the acetaldehyde dehydrogenase family.</text>
</comment>
<dbReference type="Pfam" id="PF01118">
    <property type="entry name" value="Semialdhyde_dh"/>
    <property type="match status" value="1"/>
</dbReference>